<evidence type="ECO:0000313" key="9">
    <source>
        <dbReference type="Proteomes" id="UP000291259"/>
    </source>
</evidence>
<protein>
    <recommendedName>
        <fullName evidence="6">GTP cyclohydrolase 1</fullName>
        <ecNumber evidence="6">3.5.4.16</ecNumber>
    </recommendedName>
    <alternativeName>
        <fullName evidence="6">GTP cyclohydrolase I</fullName>
        <shortName evidence="6">GTP-CH-I</shortName>
    </alternativeName>
</protein>
<dbReference type="GO" id="GO:0005737">
    <property type="term" value="C:cytoplasm"/>
    <property type="evidence" value="ECO:0007669"/>
    <property type="project" value="TreeGrafter"/>
</dbReference>
<dbReference type="InterPro" id="IPR043134">
    <property type="entry name" value="GTP-CH-I_N"/>
</dbReference>
<dbReference type="Gene3D" id="3.30.1130.10">
    <property type="match status" value="1"/>
</dbReference>
<keyword evidence="6" id="KW-0479">Metal-binding</keyword>
<keyword evidence="6" id="KW-0342">GTP-binding</keyword>
<dbReference type="PANTHER" id="PTHR11109:SF7">
    <property type="entry name" value="GTP CYCLOHYDROLASE 1"/>
    <property type="match status" value="1"/>
</dbReference>
<dbReference type="FunFam" id="1.10.286.10:FF:000001">
    <property type="entry name" value="GTP cyclohydrolase 1"/>
    <property type="match status" value="1"/>
</dbReference>
<evidence type="ECO:0000313" key="8">
    <source>
        <dbReference type="EMBL" id="QAY73082.1"/>
    </source>
</evidence>
<evidence type="ECO:0000256" key="5">
    <source>
        <dbReference type="ARBA" id="ARBA00022801"/>
    </source>
</evidence>
<evidence type="ECO:0000256" key="3">
    <source>
        <dbReference type="ARBA" id="ARBA00008085"/>
    </source>
</evidence>
<feature type="binding site" evidence="6">
    <location>
        <position position="89"/>
    </location>
    <ligand>
        <name>Zn(2+)</name>
        <dbReference type="ChEBI" id="CHEBI:29105"/>
    </ligand>
</feature>
<dbReference type="InterPro" id="IPR001474">
    <property type="entry name" value="GTP_CycHdrlase_I"/>
</dbReference>
<keyword evidence="6" id="KW-0547">Nucleotide-binding</keyword>
<dbReference type="AlphaFoldDB" id="A0A4P6FAT3"/>
<dbReference type="Proteomes" id="UP000291259">
    <property type="component" value="Chromosome"/>
</dbReference>
<dbReference type="KEGG" id="agf:ET445_06690"/>
<dbReference type="EMBL" id="CP035491">
    <property type="protein sequence ID" value="QAY73082.1"/>
    <property type="molecule type" value="Genomic_DNA"/>
</dbReference>
<accession>A0A4P6FAT3</accession>
<dbReference type="UniPathway" id="UPA00848">
    <property type="reaction ID" value="UER00151"/>
</dbReference>
<feature type="binding site" evidence="6">
    <location>
        <position position="86"/>
    </location>
    <ligand>
        <name>Zn(2+)</name>
        <dbReference type="ChEBI" id="CHEBI:29105"/>
    </ligand>
</feature>
<dbReference type="NCBIfam" id="NF006826">
    <property type="entry name" value="PRK09347.1-3"/>
    <property type="match status" value="1"/>
</dbReference>
<comment type="subunit">
    <text evidence="6">Homopolymer.</text>
</comment>
<dbReference type="GO" id="GO:0006730">
    <property type="term" value="P:one-carbon metabolic process"/>
    <property type="evidence" value="ECO:0007669"/>
    <property type="project" value="UniProtKB-UniRule"/>
</dbReference>
<keyword evidence="4 6" id="KW-0554">One-carbon metabolism</keyword>
<dbReference type="GO" id="GO:0008270">
    <property type="term" value="F:zinc ion binding"/>
    <property type="evidence" value="ECO:0007669"/>
    <property type="project" value="UniProtKB-UniRule"/>
</dbReference>
<keyword evidence="5 6" id="KW-0378">Hydrolase</keyword>
<dbReference type="OrthoDB" id="9801207at2"/>
<dbReference type="FunFam" id="3.30.1130.10:FF:000001">
    <property type="entry name" value="GTP cyclohydrolase 1"/>
    <property type="match status" value="1"/>
</dbReference>
<dbReference type="PROSITE" id="PS00860">
    <property type="entry name" value="GTP_CYCLOHYDROL_1_2"/>
    <property type="match status" value="1"/>
</dbReference>
<comment type="similarity">
    <text evidence="3 6">Belongs to the GTP cyclohydrolase I family.</text>
</comment>
<gene>
    <name evidence="6" type="primary">folE</name>
    <name evidence="8" type="ORF">ET445_06690</name>
</gene>
<dbReference type="InterPro" id="IPR020602">
    <property type="entry name" value="GTP_CycHdrlase_I_dom"/>
</dbReference>
<dbReference type="Pfam" id="PF01227">
    <property type="entry name" value="GTP_cyclohydroI"/>
    <property type="match status" value="1"/>
</dbReference>
<dbReference type="GO" id="GO:0005525">
    <property type="term" value="F:GTP binding"/>
    <property type="evidence" value="ECO:0007669"/>
    <property type="project" value="UniProtKB-KW"/>
</dbReference>
<dbReference type="InterPro" id="IPR018234">
    <property type="entry name" value="GTP_CycHdrlase_I_CS"/>
</dbReference>
<evidence type="ECO:0000256" key="2">
    <source>
        <dbReference type="ARBA" id="ARBA00005080"/>
    </source>
</evidence>
<proteinExistence type="inferred from homology"/>
<keyword evidence="9" id="KW-1185">Reference proteome</keyword>
<feature type="domain" description="GTP cyclohydrolase I" evidence="7">
    <location>
        <begin position="9"/>
        <end position="192"/>
    </location>
</feature>
<feature type="binding site" evidence="6">
    <location>
        <position position="157"/>
    </location>
    <ligand>
        <name>Zn(2+)</name>
        <dbReference type="ChEBI" id="CHEBI:29105"/>
    </ligand>
</feature>
<sequence>MADVDVARIERAVHEILLAIGEDPDREGLQRTPQRVAEAYADFFGGLAVDPLSHLRDAVPIGENEDGAPATSDAVVLRDLAFRSVCEHHLLPFVGTAHVAYLPGDRVVGLGRIPAVVETLSRRPQLQERLTEEIADALVAGLDPRGVLVVLDAQHRCVTTRGSRQDRSSTITISSRGALAEPAARAEIIALIGAVPAERAGEGSQAPVAAARAAALPDVAGVGDVSGTADVSNG</sequence>
<dbReference type="NCBIfam" id="NF006825">
    <property type="entry name" value="PRK09347.1-2"/>
    <property type="match status" value="1"/>
</dbReference>
<dbReference type="PANTHER" id="PTHR11109">
    <property type="entry name" value="GTP CYCLOHYDROLASE I"/>
    <property type="match status" value="1"/>
</dbReference>
<dbReference type="InterPro" id="IPR043133">
    <property type="entry name" value="GTP-CH-I_C/QueF"/>
</dbReference>
<dbReference type="GO" id="GO:0003934">
    <property type="term" value="F:GTP cyclohydrolase I activity"/>
    <property type="evidence" value="ECO:0007669"/>
    <property type="project" value="UniProtKB-UniRule"/>
</dbReference>
<evidence type="ECO:0000256" key="6">
    <source>
        <dbReference type="HAMAP-Rule" id="MF_00223"/>
    </source>
</evidence>
<dbReference type="EC" id="3.5.4.16" evidence="6"/>
<dbReference type="SUPFAM" id="SSF55620">
    <property type="entry name" value="Tetrahydrobiopterin biosynthesis enzymes-like"/>
    <property type="match status" value="1"/>
</dbReference>
<dbReference type="GO" id="GO:0046654">
    <property type="term" value="P:tetrahydrofolate biosynthetic process"/>
    <property type="evidence" value="ECO:0007669"/>
    <property type="project" value="UniProtKB-UniRule"/>
</dbReference>
<dbReference type="GO" id="GO:0006729">
    <property type="term" value="P:tetrahydrobiopterin biosynthetic process"/>
    <property type="evidence" value="ECO:0007669"/>
    <property type="project" value="TreeGrafter"/>
</dbReference>
<keyword evidence="6" id="KW-0862">Zinc</keyword>
<name>A0A4P6FAT3_9MICO</name>
<evidence type="ECO:0000256" key="1">
    <source>
        <dbReference type="ARBA" id="ARBA00001052"/>
    </source>
</evidence>
<comment type="pathway">
    <text evidence="2 6">Cofactor biosynthesis; 7,8-dihydroneopterin triphosphate biosynthesis; 7,8-dihydroneopterin triphosphate from GTP: step 1/1.</text>
</comment>
<evidence type="ECO:0000259" key="7">
    <source>
        <dbReference type="Pfam" id="PF01227"/>
    </source>
</evidence>
<evidence type="ECO:0000256" key="4">
    <source>
        <dbReference type="ARBA" id="ARBA00022563"/>
    </source>
</evidence>
<dbReference type="Gene3D" id="1.10.286.10">
    <property type="match status" value="1"/>
</dbReference>
<organism evidence="8 9">
    <name type="scientific">Agromyces protaetiae</name>
    <dbReference type="NCBI Taxonomy" id="2509455"/>
    <lineage>
        <taxon>Bacteria</taxon>
        <taxon>Bacillati</taxon>
        <taxon>Actinomycetota</taxon>
        <taxon>Actinomycetes</taxon>
        <taxon>Micrococcales</taxon>
        <taxon>Microbacteriaceae</taxon>
        <taxon>Agromyces</taxon>
    </lineage>
</organism>
<comment type="catalytic activity">
    <reaction evidence="1 6">
        <text>GTP + H2O = 7,8-dihydroneopterin 3'-triphosphate + formate + H(+)</text>
        <dbReference type="Rhea" id="RHEA:17473"/>
        <dbReference type="ChEBI" id="CHEBI:15377"/>
        <dbReference type="ChEBI" id="CHEBI:15378"/>
        <dbReference type="ChEBI" id="CHEBI:15740"/>
        <dbReference type="ChEBI" id="CHEBI:37565"/>
        <dbReference type="ChEBI" id="CHEBI:58462"/>
        <dbReference type="EC" id="3.5.4.16"/>
    </reaction>
</comment>
<reference evidence="8 9" key="1">
    <citation type="submission" date="2019-01" db="EMBL/GenBank/DDBJ databases">
        <title>Genome sequencing of strain FW100M-8.</title>
        <authorList>
            <person name="Heo J."/>
            <person name="Kim S.-J."/>
            <person name="Kim J.-S."/>
            <person name="Hong S.-B."/>
            <person name="Kwon S.-W."/>
        </authorList>
    </citation>
    <scope>NUCLEOTIDE SEQUENCE [LARGE SCALE GENOMIC DNA]</scope>
    <source>
        <strain evidence="8 9">FW100M-8</strain>
    </source>
</reference>
<dbReference type="HAMAP" id="MF_00223">
    <property type="entry name" value="FolE"/>
    <property type="match status" value="1"/>
</dbReference>
<dbReference type="RefSeq" id="WP_129189990.1">
    <property type="nucleotide sequence ID" value="NZ_CP035491.1"/>
</dbReference>